<feature type="region of interest" description="Disordered" evidence="1">
    <location>
        <begin position="1"/>
        <end position="22"/>
    </location>
</feature>
<proteinExistence type="predicted"/>
<evidence type="ECO:0000313" key="2">
    <source>
        <dbReference type="EMBL" id="CUV01534.1"/>
    </source>
</evidence>
<dbReference type="AlphaFoldDB" id="A0A160V6V4"/>
<sequence length="68" mass="7600">MRDREKAVGSAGERQVVPGDRRKPRIRSLSGKLRGLELEAQTSELDVVEAISTLQKRLILASRICELL</sequence>
<organism evidence="2">
    <name type="scientific">hydrothermal vent metagenome</name>
    <dbReference type="NCBI Taxonomy" id="652676"/>
    <lineage>
        <taxon>unclassified sequences</taxon>
        <taxon>metagenomes</taxon>
        <taxon>ecological metagenomes</taxon>
    </lineage>
</organism>
<dbReference type="EMBL" id="FAXA01000097">
    <property type="protein sequence ID" value="CUV01534.1"/>
    <property type="molecule type" value="Genomic_DNA"/>
</dbReference>
<reference evidence="2" key="1">
    <citation type="submission" date="2015-10" db="EMBL/GenBank/DDBJ databases">
        <authorList>
            <person name="Gilbert D.G."/>
        </authorList>
    </citation>
    <scope>NUCLEOTIDE SEQUENCE</scope>
</reference>
<gene>
    <name evidence="2" type="ORF">MGWOODY_Clf528</name>
</gene>
<protein>
    <submittedName>
        <fullName evidence="2">Uncharacterized protein</fullName>
    </submittedName>
</protein>
<name>A0A160V6V4_9ZZZZ</name>
<evidence type="ECO:0000256" key="1">
    <source>
        <dbReference type="SAM" id="MobiDB-lite"/>
    </source>
</evidence>
<accession>A0A160V6V4</accession>